<keyword evidence="1" id="KW-0812">Transmembrane</keyword>
<dbReference type="EMBL" id="JACGWZ010000005">
    <property type="protein sequence ID" value="MBA8826466.1"/>
    <property type="molecule type" value="Genomic_DNA"/>
</dbReference>
<feature type="transmembrane region" description="Helical" evidence="1">
    <location>
        <begin position="12"/>
        <end position="33"/>
    </location>
</feature>
<evidence type="ECO:0000313" key="3">
    <source>
        <dbReference type="Proteomes" id="UP000569329"/>
    </source>
</evidence>
<organism evidence="2 3">
    <name type="scientific">Halosaccharopolyspora lacisalsi</name>
    <dbReference type="NCBI Taxonomy" id="1000566"/>
    <lineage>
        <taxon>Bacteria</taxon>
        <taxon>Bacillati</taxon>
        <taxon>Actinomycetota</taxon>
        <taxon>Actinomycetes</taxon>
        <taxon>Pseudonocardiales</taxon>
        <taxon>Pseudonocardiaceae</taxon>
        <taxon>Halosaccharopolyspora</taxon>
    </lineage>
</organism>
<keyword evidence="1" id="KW-1133">Transmembrane helix</keyword>
<evidence type="ECO:0000313" key="2">
    <source>
        <dbReference type="EMBL" id="MBA8826466.1"/>
    </source>
</evidence>
<name>A0A839E1P9_9PSEU</name>
<gene>
    <name evidence="2" type="ORF">FHX42_003842</name>
</gene>
<keyword evidence="3" id="KW-1185">Reference proteome</keyword>
<sequence length="42" mass="4570">MNAESTPPNRTALLVFGWAWVGLPFAYGVYALVQKVTLLFAG</sequence>
<reference evidence="2 3" key="1">
    <citation type="submission" date="2020-07" db="EMBL/GenBank/DDBJ databases">
        <title>Sequencing the genomes of 1000 actinobacteria strains.</title>
        <authorList>
            <person name="Klenk H.-P."/>
        </authorList>
    </citation>
    <scope>NUCLEOTIDE SEQUENCE [LARGE SCALE GENOMIC DNA]</scope>
    <source>
        <strain evidence="2 3">DSM 45975</strain>
    </source>
</reference>
<dbReference type="Proteomes" id="UP000569329">
    <property type="component" value="Unassembled WGS sequence"/>
</dbReference>
<evidence type="ECO:0000256" key="1">
    <source>
        <dbReference type="SAM" id="Phobius"/>
    </source>
</evidence>
<comment type="caution">
    <text evidence="2">The sequence shown here is derived from an EMBL/GenBank/DDBJ whole genome shotgun (WGS) entry which is preliminary data.</text>
</comment>
<proteinExistence type="predicted"/>
<protein>
    <submittedName>
        <fullName evidence="2">Uncharacterized protein</fullName>
    </submittedName>
</protein>
<dbReference type="RefSeq" id="WP_268898408.1">
    <property type="nucleotide sequence ID" value="NZ_JACGWZ010000005.1"/>
</dbReference>
<dbReference type="AlphaFoldDB" id="A0A839E1P9"/>
<keyword evidence="1" id="KW-0472">Membrane</keyword>
<accession>A0A839E1P9</accession>